<organism evidence="1">
    <name type="scientific">marine sediment metagenome</name>
    <dbReference type="NCBI Taxonomy" id="412755"/>
    <lineage>
        <taxon>unclassified sequences</taxon>
        <taxon>metagenomes</taxon>
        <taxon>ecological metagenomes</taxon>
    </lineage>
</organism>
<protein>
    <submittedName>
        <fullName evidence="1">Uncharacterized protein</fullName>
    </submittedName>
</protein>
<name>A0A0F9B810_9ZZZZ</name>
<proteinExistence type="predicted"/>
<gene>
    <name evidence="1" type="ORF">LCGC14_2560630</name>
</gene>
<sequence length="87" mass="9824">MSFIRVDTTVYFDLADIIESDLEWFLDEISERATGTIAMQDIAWDVKGATDTGDLVLHVVGQIDSDDLASEEYDDVLEHIKSDKEKL</sequence>
<comment type="caution">
    <text evidence="1">The sequence shown here is derived from an EMBL/GenBank/DDBJ whole genome shotgun (WGS) entry which is preliminary data.</text>
</comment>
<accession>A0A0F9B810</accession>
<dbReference type="EMBL" id="LAZR01042259">
    <property type="protein sequence ID" value="KKL09962.1"/>
    <property type="molecule type" value="Genomic_DNA"/>
</dbReference>
<dbReference type="AlphaFoldDB" id="A0A0F9B810"/>
<reference evidence="1" key="1">
    <citation type="journal article" date="2015" name="Nature">
        <title>Complex archaea that bridge the gap between prokaryotes and eukaryotes.</title>
        <authorList>
            <person name="Spang A."/>
            <person name="Saw J.H."/>
            <person name="Jorgensen S.L."/>
            <person name="Zaremba-Niedzwiedzka K."/>
            <person name="Martijn J."/>
            <person name="Lind A.E."/>
            <person name="van Eijk R."/>
            <person name="Schleper C."/>
            <person name="Guy L."/>
            <person name="Ettema T.J."/>
        </authorList>
    </citation>
    <scope>NUCLEOTIDE SEQUENCE</scope>
</reference>
<evidence type="ECO:0000313" key="1">
    <source>
        <dbReference type="EMBL" id="KKL09962.1"/>
    </source>
</evidence>